<organism evidence="3 4">
    <name type="scientific">Colletotrichum fioriniae PJ7</name>
    <dbReference type="NCBI Taxonomy" id="1445577"/>
    <lineage>
        <taxon>Eukaryota</taxon>
        <taxon>Fungi</taxon>
        <taxon>Dikarya</taxon>
        <taxon>Ascomycota</taxon>
        <taxon>Pezizomycotina</taxon>
        <taxon>Sordariomycetes</taxon>
        <taxon>Hypocreomycetidae</taxon>
        <taxon>Glomerellales</taxon>
        <taxon>Glomerellaceae</taxon>
        <taxon>Colletotrichum</taxon>
        <taxon>Colletotrichum acutatum species complex</taxon>
    </lineage>
</organism>
<name>A0A010RMD6_9PEZI</name>
<evidence type="ECO:0000256" key="2">
    <source>
        <dbReference type="SAM" id="Phobius"/>
    </source>
</evidence>
<keyword evidence="2" id="KW-0812">Transmembrane</keyword>
<evidence type="ECO:0000256" key="1">
    <source>
        <dbReference type="SAM" id="MobiDB-lite"/>
    </source>
</evidence>
<reference evidence="3 4" key="1">
    <citation type="submission" date="2014-02" db="EMBL/GenBank/DDBJ databases">
        <title>The genome sequence of Colletotrichum fioriniae PJ7.</title>
        <authorList>
            <person name="Baroncelli R."/>
            <person name="Thon M.R."/>
        </authorList>
    </citation>
    <scope>NUCLEOTIDE SEQUENCE [LARGE SCALE GENOMIC DNA]</scope>
    <source>
        <strain evidence="3 4">PJ7</strain>
    </source>
</reference>
<feature type="region of interest" description="Disordered" evidence="1">
    <location>
        <begin position="1"/>
        <end position="61"/>
    </location>
</feature>
<dbReference type="HOGENOM" id="CLU_012879_0_0_1"/>
<feature type="transmembrane region" description="Helical" evidence="2">
    <location>
        <begin position="139"/>
        <end position="156"/>
    </location>
</feature>
<dbReference type="Proteomes" id="UP000020467">
    <property type="component" value="Unassembled WGS sequence"/>
</dbReference>
<dbReference type="eggNOG" id="ENOG502RKK7">
    <property type="taxonomic scope" value="Eukaryota"/>
</dbReference>
<keyword evidence="2" id="KW-0472">Membrane</keyword>
<gene>
    <name evidence="3" type="ORF">CFIO01_03785</name>
</gene>
<dbReference type="EMBL" id="JARH01000363">
    <property type="protein sequence ID" value="EXF81581.1"/>
    <property type="molecule type" value="Genomic_DNA"/>
</dbReference>
<feature type="compositionally biased region" description="Polar residues" evidence="1">
    <location>
        <begin position="36"/>
        <end position="45"/>
    </location>
</feature>
<keyword evidence="4" id="KW-1185">Reference proteome</keyword>
<sequence length="820" mass="91354">MQSVNSSSQAHGVTNTLLPTEPLPDTTSVPPRAYSRSPSPGQGNYSPFEAPLEEPPKDRKTFPAYGGQGKHITRKNWLRFFTGWAVHFPALASTIAILFISQQDRYWYSEEGVSLHVGSSNITLNADTINNLLQLPAKIHELLIIASLSSIVLAMFRRSLILDGVRLGFLTGGYRVGDLTYLGTSAFWRQGLNTRKPWEFLLAGFVVFATLISTIIGPASAVLLVPTLGWYSLDQATDFQKIKPLLFYALDPESVTPSFLQEDASPLHGKATCKSFAGFYVYGCPAAGFSDIWSWAQSFRAGDLGDKPSFHYPPTELRRELVFANSSDSSSSSPAKASIILSTTPPHFLMVSLGLFSDYMASPEMVKTLGGESYRIKTSYQQEEHKIFQPFVQSKCRTFKKPKAADLGPTDLELPIKSFHCFEDENCLSFHGKSHFANKKTMTWLDDEALEGRPVSDKFRTVGENSSILLLLGQLPEDDAVLLYACGFMTSWVLSNFTFDPKDTDILKSSFSDQVSLNGTFNLTDFFKDPTQRAQPITFDRTVLDYLVPSFDMDDDEDGSNHHYSALGRITKLFTEACESPKSSGLPCVSPVDTNDELATNIFLSKVFGVYLTEVLSRTSSAYFTYLKTTIPGKNLTLRNLSKQYGRSITHTEFNFHNATHFNDTRRNKLVNPDNAYSAIQFTMDRYGYGSGHSRPTLDFALSTMYIYLGVVGIYAAIIGTRHLVSFFIVEGEKPHVRVLSIIPWSDLQDLIVLALKSSPPLVKEFKGAGTGLRNAKHWNLIVKVMADKNQNLTLAVGDSDFHKKNEMDEVDYEGRFSYS</sequence>
<comment type="caution">
    <text evidence="3">The sequence shown here is derived from an EMBL/GenBank/DDBJ whole genome shotgun (WGS) entry which is preliminary data.</text>
</comment>
<dbReference type="AlphaFoldDB" id="A0A010RMD6"/>
<feature type="transmembrane region" description="Helical" evidence="2">
    <location>
        <begin position="200"/>
        <end position="233"/>
    </location>
</feature>
<dbReference type="KEGG" id="cfj:CFIO01_03785"/>
<proteinExistence type="predicted"/>
<evidence type="ECO:0000313" key="3">
    <source>
        <dbReference type="EMBL" id="EXF81581.1"/>
    </source>
</evidence>
<accession>A0A010RMD6</accession>
<feature type="compositionally biased region" description="Polar residues" evidence="1">
    <location>
        <begin position="1"/>
        <end position="13"/>
    </location>
</feature>
<evidence type="ECO:0000313" key="4">
    <source>
        <dbReference type="Proteomes" id="UP000020467"/>
    </source>
</evidence>
<protein>
    <submittedName>
        <fullName evidence="3">Uncharacterized protein</fullName>
    </submittedName>
</protein>
<dbReference type="OrthoDB" id="5342924at2759"/>
<feature type="compositionally biased region" description="Low complexity" evidence="1">
    <location>
        <begin position="14"/>
        <end position="27"/>
    </location>
</feature>
<feature type="transmembrane region" description="Helical" evidence="2">
    <location>
        <begin position="705"/>
        <end position="730"/>
    </location>
</feature>
<keyword evidence="2" id="KW-1133">Transmembrane helix</keyword>
<feature type="transmembrane region" description="Helical" evidence="2">
    <location>
        <begin position="80"/>
        <end position="100"/>
    </location>
</feature>